<dbReference type="SMART" id="SM00283">
    <property type="entry name" value="MA"/>
    <property type="match status" value="1"/>
</dbReference>
<feature type="domain" description="HAMP" evidence="8">
    <location>
        <begin position="212"/>
        <end position="264"/>
    </location>
</feature>
<keyword evidence="6" id="KW-0812">Transmembrane</keyword>
<dbReference type="PROSITE" id="PS50111">
    <property type="entry name" value="CHEMOTAXIS_TRANSDUC_2"/>
    <property type="match status" value="1"/>
</dbReference>
<keyword evidence="6" id="KW-0472">Membrane</keyword>
<protein>
    <submittedName>
        <fullName evidence="9">Methyl-accepting chemotaxis protein</fullName>
    </submittedName>
</protein>
<dbReference type="Pfam" id="PF00015">
    <property type="entry name" value="MCPsignal"/>
    <property type="match status" value="1"/>
</dbReference>
<evidence type="ECO:0000256" key="6">
    <source>
        <dbReference type="SAM" id="Phobius"/>
    </source>
</evidence>
<dbReference type="InterPro" id="IPR047347">
    <property type="entry name" value="YvaQ-like_sensor"/>
</dbReference>
<keyword evidence="10" id="KW-1185">Reference proteome</keyword>
<proteinExistence type="inferred from homology"/>
<dbReference type="InterPro" id="IPR004090">
    <property type="entry name" value="Chemotax_Me-accpt_rcpt"/>
</dbReference>
<evidence type="ECO:0000313" key="10">
    <source>
        <dbReference type="Proteomes" id="UP000230390"/>
    </source>
</evidence>
<name>A0A2G8TJQ1_9BURK</name>
<dbReference type="PROSITE" id="PS50885">
    <property type="entry name" value="HAMP"/>
    <property type="match status" value="1"/>
</dbReference>
<dbReference type="PANTHER" id="PTHR43531">
    <property type="entry name" value="PROTEIN ICFG"/>
    <property type="match status" value="1"/>
</dbReference>
<feature type="transmembrane region" description="Helical" evidence="6">
    <location>
        <begin position="191"/>
        <end position="210"/>
    </location>
</feature>
<evidence type="ECO:0000256" key="2">
    <source>
        <dbReference type="ARBA" id="ARBA00022481"/>
    </source>
</evidence>
<dbReference type="GO" id="GO:0004888">
    <property type="term" value="F:transmembrane signaling receptor activity"/>
    <property type="evidence" value="ECO:0007669"/>
    <property type="project" value="InterPro"/>
</dbReference>
<dbReference type="InterPro" id="IPR024478">
    <property type="entry name" value="HlyB_4HB_MCP"/>
</dbReference>
<evidence type="ECO:0000259" key="7">
    <source>
        <dbReference type="PROSITE" id="PS50111"/>
    </source>
</evidence>
<feature type="region of interest" description="Disordered" evidence="5">
    <location>
        <begin position="534"/>
        <end position="563"/>
    </location>
</feature>
<evidence type="ECO:0000256" key="4">
    <source>
        <dbReference type="PROSITE-ProRule" id="PRU00284"/>
    </source>
</evidence>
<dbReference type="OrthoDB" id="8712992at2"/>
<dbReference type="Pfam" id="PF12729">
    <property type="entry name" value="4HB_MCP_1"/>
    <property type="match status" value="1"/>
</dbReference>
<dbReference type="GO" id="GO:0006935">
    <property type="term" value="P:chemotaxis"/>
    <property type="evidence" value="ECO:0007669"/>
    <property type="project" value="InterPro"/>
</dbReference>
<feature type="compositionally biased region" description="Low complexity" evidence="5">
    <location>
        <begin position="534"/>
        <end position="557"/>
    </location>
</feature>
<dbReference type="Pfam" id="PF00672">
    <property type="entry name" value="HAMP"/>
    <property type="match status" value="1"/>
</dbReference>
<dbReference type="Gene3D" id="1.10.287.950">
    <property type="entry name" value="Methyl-accepting chemotaxis protein"/>
    <property type="match status" value="1"/>
</dbReference>
<comment type="subcellular location">
    <subcellularLocation>
        <location evidence="1">Membrane</location>
    </subcellularLocation>
</comment>
<evidence type="ECO:0000256" key="5">
    <source>
        <dbReference type="SAM" id="MobiDB-lite"/>
    </source>
</evidence>
<dbReference type="CDD" id="cd11386">
    <property type="entry name" value="MCP_signal"/>
    <property type="match status" value="1"/>
</dbReference>
<keyword evidence="6" id="KW-1133">Transmembrane helix</keyword>
<dbReference type="InterPro" id="IPR003660">
    <property type="entry name" value="HAMP_dom"/>
</dbReference>
<dbReference type="AlphaFoldDB" id="A0A2G8TJQ1"/>
<dbReference type="FunFam" id="1.10.287.950:FF:000001">
    <property type="entry name" value="Methyl-accepting chemotaxis sensory transducer"/>
    <property type="match status" value="1"/>
</dbReference>
<gene>
    <name evidence="9" type="ORF">CR105_04015</name>
</gene>
<dbReference type="GO" id="GO:0005886">
    <property type="term" value="C:plasma membrane"/>
    <property type="evidence" value="ECO:0007669"/>
    <property type="project" value="TreeGrafter"/>
</dbReference>
<dbReference type="CDD" id="cd19411">
    <property type="entry name" value="MCP2201-like_sensor"/>
    <property type="match status" value="1"/>
</dbReference>
<evidence type="ECO:0000313" key="9">
    <source>
        <dbReference type="EMBL" id="PIL46262.1"/>
    </source>
</evidence>
<evidence type="ECO:0000256" key="3">
    <source>
        <dbReference type="ARBA" id="ARBA00029447"/>
    </source>
</evidence>
<dbReference type="EMBL" id="PDOC01000002">
    <property type="protein sequence ID" value="PIL46262.1"/>
    <property type="molecule type" value="Genomic_DNA"/>
</dbReference>
<dbReference type="GO" id="GO:0007165">
    <property type="term" value="P:signal transduction"/>
    <property type="evidence" value="ECO:0007669"/>
    <property type="project" value="UniProtKB-KW"/>
</dbReference>
<dbReference type="Proteomes" id="UP000230390">
    <property type="component" value="Unassembled WGS sequence"/>
</dbReference>
<dbReference type="CDD" id="cd06225">
    <property type="entry name" value="HAMP"/>
    <property type="match status" value="1"/>
</dbReference>
<dbReference type="PRINTS" id="PR00260">
    <property type="entry name" value="CHEMTRNSDUCR"/>
</dbReference>
<organism evidence="9 10">
    <name type="scientific">Massilia eurypsychrophila</name>
    <dbReference type="NCBI Taxonomy" id="1485217"/>
    <lineage>
        <taxon>Bacteria</taxon>
        <taxon>Pseudomonadati</taxon>
        <taxon>Pseudomonadota</taxon>
        <taxon>Betaproteobacteria</taxon>
        <taxon>Burkholderiales</taxon>
        <taxon>Oxalobacteraceae</taxon>
        <taxon>Telluria group</taxon>
        <taxon>Massilia</taxon>
    </lineage>
</organism>
<dbReference type="RefSeq" id="WP_099787152.1">
    <property type="nucleotide sequence ID" value="NZ_JBHLYV010000001.1"/>
</dbReference>
<reference evidence="9 10" key="1">
    <citation type="submission" date="2017-10" db="EMBL/GenBank/DDBJ databases">
        <title>Massilia psychrophilum sp. nov., a novel purple-pigmented bacterium isolated from Tianshan glacier, Xinjiang Municipality, China.</title>
        <authorList>
            <person name="Wang H."/>
        </authorList>
    </citation>
    <scope>NUCLEOTIDE SEQUENCE [LARGE SCALE GENOMIC DNA]</scope>
    <source>
        <strain evidence="9 10">JCM 30074</strain>
    </source>
</reference>
<dbReference type="InterPro" id="IPR051310">
    <property type="entry name" value="MCP_chemotaxis"/>
</dbReference>
<comment type="similarity">
    <text evidence="3">Belongs to the methyl-accepting chemotaxis (MCP) protein family.</text>
</comment>
<evidence type="ECO:0000256" key="1">
    <source>
        <dbReference type="ARBA" id="ARBA00004370"/>
    </source>
</evidence>
<dbReference type="SMART" id="SM00304">
    <property type="entry name" value="HAMP"/>
    <property type="match status" value="1"/>
</dbReference>
<dbReference type="InterPro" id="IPR004089">
    <property type="entry name" value="MCPsignal_dom"/>
</dbReference>
<keyword evidence="2" id="KW-0488">Methylation</keyword>
<comment type="caution">
    <text evidence="9">The sequence shown here is derived from an EMBL/GenBank/DDBJ whole genome shotgun (WGS) entry which is preliminary data.</text>
</comment>
<evidence type="ECO:0000259" key="8">
    <source>
        <dbReference type="PROSITE" id="PS50885"/>
    </source>
</evidence>
<dbReference type="Gene3D" id="6.10.340.10">
    <property type="match status" value="1"/>
</dbReference>
<keyword evidence="4" id="KW-0807">Transducer</keyword>
<dbReference type="SUPFAM" id="SSF58104">
    <property type="entry name" value="Methyl-accepting chemotaxis protein (MCP) signaling domain"/>
    <property type="match status" value="1"/>
</dbReference>
<sequence>MSLSNLKIGARLGAGFALVLMLLAAVVALSIVSMGRIDANMTKIVHDHDVKIFAAGTMGENFRDISLAVASIVLVTDPGDVKDQVTKLGEARARYGAAKKVLLATKLSDAEKQLLAKLDQSILFAKPKVDKTVELGMAGSREEATENMLNQSGPATAAAIAVIDEIVMFEKKLAAAAAAEAEAEYATAHTIMLVIGALAMLTGAAVAWFISRSITGPIRTAVALAERVAGGDLSSVVVVNRGDETGQLMTALKAMNDSLNTIVGEVRSGTDAIATASGEIASGNLDLSSRTEQQASALEETASSMEELTSTVKQNADNARQANVLAGSASEVAVKGGQVVSQVVSTMGKINESARKIVDIIGVIDGIAFQTNILALNAAVEAARAGEQGRGFAVVASEVRNLAQRSAAAAKEIKVLIGDSVAAVDTGSKLVNQAGATMDDIVASVARVTDIMSEITAASHEQEAGIEQINQAIGEMDAVTQQNAALVEEAAAAAGSLREQAGNLAQAVSVFKLDTPAVPVTHRAAKPAAVRAVSAPPARQPAPAQARIATRKAAATQDEWEEF</sequence>
<dbReference type="PANTHER" id="PTHR43531:SF14">
    <property type="entry name" value="METHYL-ACCEPTING CHEMOTAXIS PROTEIN I-RELATED"/>
    <property type="match status" value="1"/>
</dbReference>
<accession>A0A2G8TJQ1</accession>
<feature type="domain" description="Methyl-accepting transducer" evidence="7">
    <location>
        <begin position="269"/>
        <end position="498"/>
    </location>
</feature>